<dbReference type="Pfam" id="PF09861">
    <property type="entry name" value="Lar_N"/>
    <property type="match status" value="1"/>
</dbReference>
<dbReference type="EMBL" id="MWQY01000005">
    <property type="protein sequence ID" value="ORC36663.1"/>
    <property type="molecule type" value="Genomic_DNA"/>
</dbReference>
<dbReference type="InterPro" id="IPR048520">
    <property type="entry name" value="LarA_C"/>
</dbReference>
<dbReference type="Gene3D" id="3.40.50.11440">
    <property type="match status" value="1"/>
</dbReference>
<feature type="domain" description="Lactate racemase C-terminal" evidence="3">
    <location>
        <begin position="300"/>
        <end position="437"/>
    </location>
</feature>
<sequence>MIVWKGGAESFSIRSDTQEESKEEPVHFDLKYGKSTLPLEIDDTQILDVIHPGNQPPLEDTSSAVERVLRNPLGTAALETLIRKRSPERLVIVVNDITRPTPYSVLMPPLLRTIEDAGTPRENITLITATGIHSPHTPEENLQAYGKDLVENYRIICHDAEDEANLVHKGRLPSGYDFLLNRTVDEADFLITIGVVMPHFFAGYSGGRKSILPGVSGKSTVQLNHARMVELMDDLPPIRENPISLEMIQAARMAKVDFILNAVSNDDGEVINVYAGDLEEAWYAAVEKSEELYITKIPELADITVVSASGFPRDINIYQAQKALDHADKATRRGGTIILLAECSGAYGDEVFENFMKKGLSPEGIMQEVRENFVMGGHKAYCFAKVAAEKQVILVSSASEQVTSSLFAEKAESPREALERALRRHGKNAAIRIMPEGGVTVPSLVS</sequence>
<dbReference type="InterPro" id="IPR047926">
    <property type="entry name" value="Ni_dep_LarA"/>
</dbReference>
<dbReference type="InterPro" id="IPR048068">
    <property type="entry name" value="LarA-like"/>
</dbReference>
<dbReference type="Pfam" id="PF21113">
    <property type="entry name" value="LarA_C"/>
    <property type="match status" value="1"/>
</dbReference>
<evidence type="ECO:0000313" key="4">
    <source>
        <dbReference type="EMBL" id="ORC36663.1"/>
    </source>
</evidence>
<dbReference type="GO" id="GO:0050043">
    <property type="term" value="F:lactate racemase activity"/>
    <property type="evidence" value="ECO:0007669"/>
    <property type="project" value="InterPro"/>
</dbReference>
<keyword evidence="5" id="KW-1185">Reference proteome</keyword>
<dbReference type="PANTHER" id="PTHR33171:SF17">
    <property type="entry name" value="LARA-LIKE N-TERMINAL DOMAIN-CONTAINING PROTEIN"/>
    <property type="match status" value="1"/>
</dbReference>
<protein>
    <submittedName>
        <fullName evidence="4">Transcriptional regulator</fullName>
    </submittedName>
</protein>
<feature type="domain" description="LarA-like N-terminal" evidence="2">
    <location>
        <begin position="32"/>
        <end position="229"/>
    </location>
</feature>
<evidence type="ECO:0000259" key="3">
    <source>
        <dbReference type="Pfam" id="PF21113"/>
    </source>
</evidence>
<dbReference type="STRING" id="1963862.B4O97_05735"/>
<dbReference type="PANTHER" id="PTHR33171">
    <property type="entry name" value="LAR_N DOMAIN-CONTAINING PROTEIN"/>
    <property type="match status" value="1"/>
</dbReference>
<dbReference type="AlphaFoldDB" id="A0A1Y1S0E9"/>
<feature type="region of interest" description="Disordered" evidence="1">
    <location>
        <begin position="1"/>
        <end position="22"/>
    </location>
</feature>
<dbReference type="InterPro" id="IPR018657">
    <property type="entry name" value="LarA-like_N"/>
</dbReference>
<dbReference type="Gene3D" id="3.90.226.30">
    <property type="match status" value="1"/>
</dbReference>
<evidence type="ECO:0000256" key="1">
    <source>
        <dbReference type="SAM" id="MobiDB-lite"/>
    </source>
</evidence>
<accession>A0A1Y1S0E9</accession>
<dbReference type="NCBIfam" id="NF033504">
    <property type="entry name" value="Ni_dep_LarA"/>
    <property type="match status" value="1"/>
</dbReference>
<gene>
    <name evidence="4" type="ORF">B4O97_05735</name>
</gene>
<dbReference type="Proteomes" id="UP000192343">
    <property type="component" value="Unassembled WGS sequence"/>
</dbReference>
<proteinExistence type="predicted"/>
<evidence type="ECO:0000259" key="2">
    <source>
        <dbReference type="Pfam" id="PF09861"/>
    </source>
</evidence>
<evidence type="ECO:0000313" key="5">
    <source>
        <dbReference type="Proteomes" id="UP000192343"/>
    </source>
</evidence>
<comment type="caution">
    <text evidence="4">The sequence shown here is derived from an EMBL/GenBank/DDBJ whole genome shotgun (WGS) entry which is preliminary data.</text>
</comment>
<name>A0A1Y1S0E9_9SPIO</name>
<organism evidence="4 5">
    <name type="scientific">Marispirochaeta aestuarii</name>
    <dbReference type="NCBI Taxonomy" id="1963862"/>
    <lineage>
        <taxon>Bacteria</taxon>
        <taxon>Pseudomonadati</taxon>
        <taxon>Spirochaetota</taxon>
        <taxon>Spirochaetia</taxon>
        <taxon>Spirochaetales</taxon>
        <taxon>Spirochaetaceae</taxon>
        <taxon>Marispirochaeta</taxon>
    </lineage>
</organism>
<reference evidence="4 5" key="1">
    <citation type="submission" date="2017-03" db="EMBL/GenBank/DDBJ databases">
        <title>Draft Genome sequence of Marispirochaeta sp. strain JC444.</title>
        <authorList>
            <person name="Shivani Y."/>
            <person name="Subhash Y."/>
            <person name="Sasikala C."/>
            <person name="Ramana C."/>
        </authorList>
    </citation>
    <scope>NUCLEOTIDE SEQUENCE [LARGE SCALE GENOMIC DNA]</scope>
    <source>
        <strain evidence="4 5">JC444</strain>
    </source>
</reference>
<dbReference type="InterPro" id="IPR043166">
    <property type="entry name" value="LarA-like_C"/>
</dbReference>